<evidence type="ECO:0000256" key="1">
    <source>
        <dbReference type="ARBA" id="ARBA00023118"/>
    </source>
</evidence>
<dbReference type="EMBL" id="RCOR01000032">
    <property type="protein sequence ID" value="RSN68243.1"/>
    <property type="molecule type" value="Genomic_DNA"/>
</dbReference>
<dbReference type="GO" id="GO:0051607">
    <property type="term" value="P:defense response to virus"/>
    <property type="evidence" value="ECO:0007669"/>
    <property type="project" value="UniProtKB-KW"/>
</dbReference>
<protein>
    <recommendedName>
        <fullName evidence="2">CRISPR type III-associated protein domain-containing protein</fullName>
    </recommendedName>
</protein>
<comment type="caution">
    <text evidence="3">The sequence shown here is derived from an EMBL/GenBank/DDBJ whole genome shotgun (WGS) entry which is preliminary data.</text>
</comment>
<gene>
    <name evidence="3" type="ORF">D9Q81_06455</name>
</gene>
<dbReference type="InterPro" id="IPR005537">
    <property type="entry name" value="RAMP_III_fam"/>
</dbReference>
<organism evidence="3 4">
    <name type="scientific">Candidatus Korarchaeum cryptofilum</name>
    <dbReference type="NCBI Taxonomy" id="498846"/>
    <lineage>
        <taxon>Archaea</taxon>
        <taxon>Thermoproteota</taxon>
        <taxon>Candidatus Korarchaeia</taxon>
        <taxon>Candidatus Korarchaeales</taxon>
        <taxon>Candidatus Korarchaeaceae</taxon>
        <taxon>Candidatus Korarchaeum</taxon>
    </lineage>
</organism>
<sequence length="324" mass="36518">MEPLAIRDKYSKGAHYFSPSYIPSSTLSGAIASAFFRKRGSGGNIEDLNLWMSHAFPSDKPFELCGPPPLPLSTLARREDGSYISVALLFANAIERGPHLLDKMGKLDKKVGEVFISPSGIFRPPRKEVFTQVTLSYDSRTHFYVEVGGEKYGLLFTQEVIRPGSKFHSLAFLDDPLYEELKGGAEVRVGAFKRKGFGLVEIKLESSMDFNGYRNERMRRLSDHEFLTVDVVTFSSKDRFLELGSPLYEKLKVSNFKAWLDGKFYIYRGVIGPGSVLVYPRGDLDPERIIQIELTPPPDVLRRFHGLDMIFFDNPIHFSSGGDI</sequence>
<name>A0A429G364_9CREN</name>
<dbReference type="Proteomes" id="UP000278149">
    <property type="component" value="Unassembled WGS sequence"/>
</dbReference>
<evidence type="ECO:0000313" key="4">
    <source>
        <dbReference type="Proteomes" id="UP000278149"/>
    </source>
</evidence>
<reference evidence="3 4" key="1">
    <citation type="submission" date="2018-10" db="EMBL/GenBank/DDBJ databases">
        <title>Co-occurring genomic capacity for anaerobic methane metabolism and dissimilatory sulfite reduction discovered in the Korarchaeota.</title>
        <authorList>
            <person name="Mckay L.J."/>
            <person name="Dlakic M."/>
            <person name="Fields M.W."/>
            <person name="Delmont T.O."/>
            <person name="Eren A.M."/>
            <person name="Jay Z.J."/>
            <person name="Klingelsmith K.B."/>
            <person name="Rusch D.B."/>
            <person name="Inskeep W.P."/>
        </authorList>
    </citation>
    <scope>NUCLEOTIDE SEQUENCE [LARGE SCALE GENOMIC DNA]</scope>
    <source>
        <strain evidence="3 4">WS</strain>
    </source>
</reference>
<dbReference type="Pfam" id="PF03787">
    <property type="entry name" value="RAMPs"/>
    <property type="match status" value="1"/>
</dbReference>
<feature type="domain" description="CRISPR type III-associated protein" evidence="2">
    <location>
        <begin position="20"/>
        <end position="201"/>
    </location>
</feature>
<accession>A0A429G364</accession>
<evidence type="ECO:0000259" key="2">
    <source>
        <dbReference type="Pfam" id="PF03787"/>
    </source>
</evidence>
<evidence type="ECO:0000313" key="3">
    <source>
        <dbReference type="EMBL" id="RSN68243.1"/>
    </source>
</evidence>
<dbReference type="AlphaFoldDB" id="A0A429G364"/>
<proteinExistence type="predicted"/>
<keyword evidence="1" id="KW-0051">Antiviral defense</keyword>